<dbReference type="InterPro" id="IPR001110">
    <property type="entry name" value="UPF0012_CS"/>
</dbReference>
<dbReference type="Pfam" id="PF00795">
    <property type="entry name" value="CN_hydrolase"/>
    <property type="match status" value="1"/>
</dbReference>
<name>A0A1M6MI15_9FIRM</name>
<dbReference type="GO" id="GO:0006541">
    <property type="term" value="P:glutamine metabolic process"/>
    <property type="evidence" value="ECO:0007669"/>
    <property type="project" value="TreeGrafter"/>
</dbReference>
<proteinExistence type="inferred from homology"/>
<dbReference type="Gene3D" id="3.60.110.10">
    <property type="entry name" value="Carbon-nitrogen hydrolase"/>
    <property type="match status" value="1"/>
</dbReference>
<dbReference type="SUPFAM" id="SSF56317">
    <property type="entry name" value="Carbon-nitrogen hydrolase"/>
    <property type="match status" value="1"/>
</dbReference>
<dbReference type="RefSeq" id="WP_072965860.1">
    <property type="nucleotide sequence ID" value="NZ_FRAJ01000004.1"/>
</dbReference>
<dbReference type="InterPro" id="IPR003010">
    <property type="entry name" value="C-N_Hydrolase"/>
</dbReference>
<evidence type="ECO:0000256" key="2">
    <source>
        <dbReference type="ARBA" id="ARBA00022801"/>
    </source>
</evidence>
<keyword evidence="2 4" id="KW-0378">Hydrolase</keyword>
<gene>
    <name evidence="4" type="ORF">SAMN02745883_00557</name>
</gene>
<dbReference type="InterPro" id="IPR036526">
    <property type="entry name" value="C-N_Hydrolase_sf"/>
</dbReference>
<accession>A0A1M6MI15</accession>
<protein>
    <submittedName>
        <fullName evidence="4">Predicted amidohydrolase</fullName>
    </submittedName>
</protein>
<organism evidence="4 5">
    <name type="scientific">Caminicella sporogenes DSM 14501</name>
    <dbReference type="NCBI Taxonomy" id="1121266"/>
    <lineage>
        <taxon>Bacteria</taxon>
        <taxon>Bacillati</taxon>
        <taxon>Bacillota</taxon>
        <taxon>Clostridia</taxon>
        <taxon>Peptostreptococcales</taxon>
        <taxon>Caminicellaceae</taxon>
        <taxon>Caminicella</taxon>
    </lineage>
</organism>
<dbReference type="PROSITE" id="PS01227">
    <property type="entry name" value="UPF0012"/>
    <property type="match status" value="1"/>
</dbReference>
<dbReference type="EMBL" id="FRAJ01000004">
    <property type="protein sequence ID" value="SHJ83151.1"/>
    <property type="molecule type" value="Genomic_DNA"/>
</dbReference>
<sequence>MSKVKFAICQMQVINSKEANLKKAEDMIRKASYEGADIAVLPEMFNCPYDNNFFSDYAEEYLGKTTKLLSNLAKELEIYIVGGSIPEREKSRIFNTSYIFNKNGELIGRHRKIHLFDVDVDGGITFKESDTFSFGQDITVIETEFCKIGVAICYDMRFPELMRLMTLKGAKVIIVPAAFNMTTGPAHWHALAKIRAVDNQVYFIAASPSRNYNLSYIAYGHSLIVDPWGEVVAKADERETVIIKEVDLHRVNKIREELPLLKHRRIDLYDINENNSY</sequence>
<evidence type="ECO:0000259" key="3">
    <source>
        <dbReference type="PROSITE" id="PS50263"/>
    </source>
</evidence>
<dbReference type="PANTHER" id="PTHR23088:SF30">
    <property type="entry name" value="OMEGA-AMIDASE NIT2"/>
    <property type="match status" value="1"/>
</dbReference>
<dbReference type="CDD" id="cd07572">
    <property type="entry name" value="nit"/>
    <property type="match status" value="1"/>
</dbReference>
<dbReference type="PROSITE" id="PS50263">
    <property type="entry name" value="CN_HYDROLASE"/>
    <property type="match status" value="1"/>
</dbReference>
<dbReference type="GO" id="GO:0006528">
    <property type="term" value="P:asparagine metabolic process"/>
    <property type="evidence" value="ECO:0007669"/>
    <property type="project" value="TreeGrafter"/>
</dbReference>
<dbReference type="Proteomes" id="UP000184082">
    <property type="component" value="Unassembled WGS sequence"/>
</dbReference>
<reference evidence="4 5" key="1">
    <citation type="submission" date="2016-11" db="EMBL/GenBank/DDBJ databases">
        <authorList>
            <person name="Jaros S."/>
            <person name="Januszkiewicz K."/>
            <person name="Wedrychowicz H."/>
        </authorList>
    </citation>
    <scope>NUCLEOTIDE SEQUENCE [LARGE SCALE GENOMIC DNA]</scope>
    <source>
        <strain evidence="4 5">DSM 14501</strain>
    </source>
</reference>
<dbReference type="AlphaFoldDB" id="A0A1M6MI15"/>
<dbReference type="STRING" id="1121266.SAMN02745883_00557"/>
<evidence type="ECO:0000313" key="4">
    <source>
        <dbReference type="EMBL" id="SHJ83151.1"/>
    </source>
</evidence>
<evidence type="ECO:0000313" key="5">
    <source>
        <dbReference type="Proteomes" id="UP000184082"/>
    </source>
</evidence>
<keyword evidence="5" id="KW-1185">Reference proteome</keyword>
<evidence type="ECO:0000256" key="1">
    <source>
        <dbReference type="ARBA" id="ARBA00010613"/>
    </source>
</evidence>
<dbReference type="PANTHER" id="PTHR23088">
    <property type="entry name" value="NITRILASE-RELATED"/>
    <property type="match status" value="1"/>
</dbReference>
<dbReference type="GO" id="GO:0006107">
    <property type="term" value="P:oxaloacetate metabolic process"/>
    <property type="evidence" value="ECO:0007669"/>
    <property type="project" value="TreeGrafter"/>
</dbReference>
<comment type="similarity">
    <text evidence="1">Belongs to the carbon-nitrogen hydrolase superfamily. NIT1/NIT2 family.</text>
</comment>
<dbReference type="InterPro" id="IPR045254">
    <property type="entry name" value="Nit1/2_C-N_Hydrolase"/>
</dbReference>
<dbReference type="GO" id="GO:0050152">
    <property type="term" value="F:omega-amidase activity"/>
    <property type="evidence" value="ECO:0007669"/>
    <property type="project" value="TreeGrafter"/>
</dbReference>
<feature type="domain" description="CN hydrolase" evidence="3">
    <location>
        <begin position="4"/>
        <end position="248"/>
    </location>
</feature>